<dbReference type="Pfam" id="PF00584">
    <property type="entry name" value="SecE"/>
    <property type="match status" value="1"/>
</dbReference>
<evidence type="ECO:0000313" key="11">
    <source>
        <dbReference type="EMBL" id="MXB13181.1"/>
    </source>
</evidence>
<evidence type="ECO:0000256" key="1">
    <source>
        <dbReference type="ARBA" id="ARBA00004370"/>
    </source>
</evidence>
<reference evidence="11" key="1">
    <citation type="submission" date="2019-06" db="EMBL/GenBank/DDBJ databases">
        <title>Phylogeography and genetic diversity of Francisella tularensis subsp. holarctica in France (1947-2018).</title>
        <authorList>
            <person name="Kevin M."/>
            <person name="Madani N."/>
            <person name="Maurin M."/>
        </authorList>
    </citation>
    <scope>NUCLEOTIDE SEQUENCE</scope>
    <source>
        <strain evidence="10">10-1635/5</strain>
        <strain evidence="11">93-11516</strain>
    </source>
</reference>
<proteinExistence type="inferred from homology"/>
<evidence type="ECO:0000256" key="6">
    <source>
        <dbReference type="ARBA" id="ARBA00022989"/>
    </source>
</evidence>
<evidence type="ECO:0000256" key="7">
    <source>
        <dbReference type="ARBA" id="ARBA00023010"/>
    </source>
</evidence>
<keyword evidence="5 9" id="KW-0653">Protein transport</keyword>
<dbReference type="RefSeq" id="WP_010031258.1">
    <property type="nucleotide sequence ID" value="NZ_CP025778.1"/>
</dbReference>
<dbReference type="HAMAP" id="MF_00422">
    <property type="entry name" value="SecE"/>
    <property type="match status" value="1"/>
</dbReference>
<evidence type="ECO:0000256" key="2">
    <source>
        <dbReference type="ARBA" id="ARBA00022448"/>
    </source>
</evidence>
<dbReference type="EMBL" id="VJDK01000009">
    <property type="protein sequence ID" value="MWY74013.1"/>
    <property type="molecule type" value="Genomic_DNA"/>
</dbReference>
<evidence type="ECO:0000256" key="3">
    <source>
        <dbReference type="ARBA" id="ARBA00022475"/>
    </source>
</evidence>
<evidence type="ECO:0000256" key="9">
    <source>
        <dbReference type="HAMAP-Rule" id="MF_00422"/>
    </source>
</evidence>
<feature type="transmembrane region" description="Helical" evidence="9">
    <location>
        <begin position="45"/>
        <end position="65"/>
    </location>
</feature>
<dbReference type="EMBL" id="VJIQ01000009">
    <property type="protein sequence ID" value="MXB13181.1"/>
    <property type="molecule type" value="Genomic_DNA"/>
</dbReference>
<keyword evidence="8 9" id="KW-0472">Membrane</keyword>
<dbReference type="Gene3D" id="1.20.5.1030">
    <property type="entry name" value="Preprotein translocase secy subunit"/>
    <property type="match status" value="1"/>
</dbReference>
<comment type="subcellular location">
    <subcellularLocation>
        <location evidence="1">Membrane</location>
    </subcellularLocation>
</comment>
<dbReference type="PROSITE" id="PS01067">
    <property type="entry name" value="SECE_SEC61G"/>
    <property type="match status" value="1"/>
</dbReference>
<evidence type="ECO:0000256" key="5">
    <source>
        <dbReference type="ARBA" id="ARBA00022927"/>
    </source>
</evidence>
<protein>
    <recommendedName>
        <fullName evidence="9">Protein translocase subunit SecE</fullName>
    </recommendedName>
</protein>
<keyword evidence="3 9" id="KW-1003">Cell membrane</keyword>
<feature type="transmembrane region" description="Helical" evidence="9">
    <location>
        <begin position="125"/>
        <end position="147"/>
    </location>
</feature>
<dbReference type="GO" id="GO:0008320">
    <property type="term" value="F:protein transmembrane transporter activity"/>
    <property type="evidence" value="ECO:0007669"/>
    <property type="project" value="UniProtKB-UniRule"/>
</dbReference>
<dbReference type="PANTHER" id="PTHR33910">
    <property type="entry name" value="PROTEIN TRANSLOCASE SUBUNIT SECE"/>
    <property type="match status" value="1"/>
</dbReference>
<dbReference type="InterPro" id="IPR005807">
    <property type="entry name" value="SecE_bac"/>
</dbReference>
<feature type="transmembrane region" description="Helical" evidence="9">
    <location>
        <begin position="77"/>
        <end position="94"/>
    </location>
</feature>
<comment type="similarity">
    <text evidence="9">Belongs to the SecE/SEC61-gamma family.</text>
</comment>
<dbReference type="PANTHER" id="PTHR33910:SF1">
    <property type="entry name" value="PROTEIN TRANSLOCASE SUBUNIT SECE"/>
    <property type="match status" value="1"/>
</dbReference>
<sequence>MPVYELFFLKDCFVKRNQGFNNNKVWISGATKTTEVKKISKSNNLMLWLAVVAIIVLGVAVTMYSDILGDSYSTYNTSLAVVVVLLAVVVARFTNQGRRFWAFFQASRLELAKVVWPTRKETMTISLMVIVVVIIFALIISLFGVIFENFIQYFLG</sequence>
<evidence type="ECO:0000256" key="8">
    <source>
        <dbReference type="ARBA" id="ARBA00023136"/>
    </source>
</evidence>
<dbReference type="InterPro" id="IPR038379">
    <property type="entry name" value="SecE_sf"/>
</dbReference>
<dbReference type="InterPro" id="IPR001901">
    <property type="entry name" value="Translocase_SecE/Sec61-g"/>
</dbReference>
<keyword evidence="4 9" id="KW-0812">Transmembrane</keyword>
<dbReference type="AlphaFoldDB" id="A0A6B0KEV1"/>
<name>A0A6B0KEV1_FRATU</name>
<keyword evidence="6 9" id="KW-1133">Transmembrane helix</keyword>
<evidence type="ECO:0000313" key="10">
    <source>
        <dbReference type="EMBL" id="MWY74013.1"/>
    </source>
</evidence>
<comment type="caution">
    <text evidence="9">Lacks conserved residue(s) required for the propagation of feature annotation.</text>
</comment>
<organism evidence="11">
    <name type="scientific">Francisella tularensis</name>
    <dbReference type="NCBI Taxonomy" id="263"/>
    <lineage>
        <taxon>Bacteria</taxon>
        <taxon>Pseudomonadati</taxon>
        <taxon>Pseudomonadota</taxon>
        <taxon>Gammaproteobacteria</taxon>
        <taxon>Thiotrichales</taxon>
        <taxon>Francisellaceae</taxon>
        <taxon>Francisella</taxon>
    </lineage>
</organism>
<keyword evidence="7 9" id="KW-0811">Translocation</keyword>
<comment type="caution">
    <text evidence="11">The sequence shown here is derived from an EMBL/GenBank/DDBJ whole genome shotgun (WGS) entry which is preliminary data.</text>
</comment>
<dbReference type="GO" id="GO:0043952">
    <property type="term" value="P:protein transport by the Sec complex"/>
    <property type="evidence" value="ECO:0007669"/>
    <property type="project" value="UniProtKB-UniRule"/>
</dbReference>
<keyword evidence="2 9" id="KW-0813">Transport</keyword>
<evidence type="ECO:0000256" key="4">
    <source>
        <dbReference type="ARBA" id="ARBA00022692"/>
    </source>
</evidence>
<dbReference type="GO" id="GO:0009306">
    <property type="term" value="P:protein secretion"/>
    <property type="evidence" value="ECO:0007669"/>
    <property type="project" value="UniProtKB-UniRule"/>
</dbReference>
<dbReference type="GO" id="GO:0065002">
    <property type="term" value="P:intracellular protein transmembrane transport"/>
    <property type="evidence" value="ECO:0007669"/>
    <property type="project" value="UniProtKB-UniRule"/>
</dbReference>
<dbReference type="GO" id="GO:0005886">
    <property type="term" value="C:plasma membrane"/>
    <property type="evidence" value="ECO:0007669"/>
    <property type="project" value="UniProtKB-UniRule"/>
</dbReference>
<gene>
    <name evidence="9 11" type="primary">secE</name>
    <name evidence="10" type="ORF">FNB10_02360</name>
    <name evidence="11" type="ORF">FND40_02305</name>
</gene>
<accession>A0A6B0KEV1</accession>
<dbReference type="PRINTS" id="PR01650">
    <property type="entry name" value="SECETRNLCASE"/>
</dbReference>
<comment type="subunit">
    <text evidence="9">Component of the Sec protein translocase complex. Heterotrimer consisting of SecY, SecE and SecG subunits. The heterotrimers can form oligomers, although 1 heterotrimer is thought to be able to translocate proteins. Interacts with the ribosome. Interacts with SecDF, and other proteins may be involved. Interacts with SecA.</text>
</comment>
<comment type="function">
    <text evidence="9">Essential subunit of the Sec protein translocation channel SecYEG. Clamps together the 2 halves of SecY. May contact the channel plug during translocation.</text>
</comment>
<dbReference type="NCBIfam" id="TIGR00964">
    <property type="entry name" value="secE_bact"/>
    <property type="match status" value="1"/>
</dbReference>
<dbReference type="NCBIfam" id="NF004373">
    <property type="entry name" value="PRK05740.1-3"/>
    <property type="match status" value="1"/>
</dbReference>
<dbReference type="GO" id="GO:0006605">
    <property type="term" value="P:protein targeting"/>
    <property type="evidence" value="ECO:0007669"/>
    <property type="project" value="UniProtKB-UniRule"/>
</dbReference>